<evidence type="ECO:0000256" key="1">
    <source>
        <dbReference type="SAM" id="MobiDB-lite"/>
    </source>
</evidence>
<feature type="region of interest" description="Disordered" evidence="1">
    <location>
        <begin position="34"/>
        <end position="61"/>
    </location>
</feature>
<dbReference type="GO" id="GO:0016209">
    <property type="term" value="F:antioxidant activity"/>
    <property type="evidence" value="ECO:0007669"/>
    <property type="project" value="InterPro"/>
</dbReference>
<evidence type="ECO:0000259" key="3">
    <source>
        <dbReference type="PROSITE" id="PS51352"/>
    </source>
</evidence>
<dbReference type="EMBL" id="DVNB01000016">
    <property type="protein sequence ID" value="HIU56440.1"/>
    <property type="molecule type" value="Genomic_DNA"/>
</dbReference>
<feature type="domain" description="Thioredoxin" evidence="3">
    <location>
        <begin position="57"/>
        <end position="197"/>
    </location>
</feature>
<dbReference type="InterPro" id="IPR050553">
    <property type="entry name" value="Thioredoxin_ResA/DsbE_sf"/>
</dbReference>
<organism evidence="4 5">
    <name type="scientific">Candidatus Ornithomonoglobus merdipullorum</name>
    <dbReference type="NCBI Taxonomy" id="2840895"/>
    <lineage>
        <taxon>Bacteria</taxon>
        <taxon>Bacillati</taxon>
        <taxon>Bacillota</taxon>
        <taxon>Clostridia</taxon>
        <taxon>Candidatus Ornithomonoglobus</taxon>
    </lineage>
</organism>
<reference evidence="4" key="1">
    <citation type="submission" date="2020-10" db="EMBL/GenBank/DDBJ databases">
        <authorList>
            <person name="Gilroy R."/>
        </authorList>
    </citation>
    <scope>NUCLEOTIDE SEQUENCE</scope>
    <source>
        <strain evidence="4">USAMLcec3-3695</strain>
    </source>
</reference>
<dbReference type="Pfam" id="PF00578">
    <property type="entry name" value="AhpC-TSA"/>
    <property type="match status" value="1"/>
</dbReference>
<protein>
    <submittedName>
        <fullName evidence="4">TlpA family protein disulfide reductase</fullName>
    </submittedName>
</protein>
<dbReference type="SUPFAM" id="SSF52833">
    <property type="entry name" value="Thioredoxin-like"/>
    <property type="match status" value="1"/>
</dbReference>
<feature type="signal peptide" evidence="2">
    <location>
        <begin position="1"/>
        <end position="21"/>
    </location>
</feature>
<dbReference type="PANTHER" id="PTHR42852:SF17">
    <property type="entry name" value="THIOREDOXIN-LIKE PROTEIN HI_1115"/>
    <property type="match status" value="1"/>
</dbReference>
<name>A0A9D1M9S3_9FIRM</name>
<gene>
    <name evidence="4" type="ORF">IAA61_01340</name>
</gene>
<dbReference type="InterPro" id="IPR013766">
    <property type="entry name" value="Thioredoxin_domain"/>
</dbReference>
<reference evidence="4" key="2">
    <citation type="journal article" date="2021" name="PeerJ">
        <title>Extensive microbial diversity within the chicken gut microbiome revealed by metagenomics and culture.</title>
        <authorList>
            <person name="Gilroy R."/>
            <person name="Ravi A."/>
            <person name="Getino M."/>
            <person name="Pursley I."/>
            <person name="Horton D.L."/>
            <person name="Alikhan N.F."/>
            <person name="Baker D."/>
            <person name="Gharbi K."/>
            <person name="Hall N."/>
            <person name="Watson M."/>
            <person name="Adriaenssens E.M."/>
            <person name="Foster-Nyarko E."/>
            <person name="Jarju S."/>
            <person name="Secka A."/>
            <person name="Antonio M."/>
            <person name="Oren A."/>
            <person name="Chaudhuri R.R."/>
            <person name="La Ragione R."/>
            <person name="Hildebrand F."/>
            <person name="Pallen M.J."/>
        </authorList>
    </citation>
    <scope>NUCLEOTIDE SEQUENCE</scope>
    <source>
        <strain evidence="4">USAMLcec3-3695</strain>
    </source>
</reference>
<keyword evidence="2" id="KW-0732">Signal</keyword>
<evidence type="ECO:0000313" key="4">
    <source>
        <dbReference type="EMBL" id="HIU56440.1"/>
    </source>
</evidence>
<dbReference type="InterPro" id="IPR000866">
    <property type="entry name" value="AhpC/TSA"/>
</dbReference>
<dbReference type="PANTHER" id="PTHR42852">
    <property type="entry name" value="THIOL:DISULFIDE INTERCHANGE PROTEIN DSBE"/>
    <property type="match status" value="1"/>
</dbReference>
<dbReference type="PROSITE" id="PS00194">
    <property type="entry name" value="THIOREDOXIN_1"/>
    <property type="match status" value="1"/>
</dbReference>
<dbReference type="InterPro" id="IPR017937">
    <property type="entry name" value="Thioredoxin_CS"/>
</dbReference>
<sequence>MTGKIKLIIGAAALAAVIAGAAVGYSALSERYGAEPEPVRTAQTESAETTASAEETEEPEIEAPDFTVLDSTGAEVSLSGFEGKPVLVNFWATWCGPCKSELPEFNAAYETYKDRIEFMMVNLAEPGGEDPADVAQYAADNGYTFPIYYDSYGIAASYYGVRSIPMSVFIDAEGIVRAIYPGAMSADILERYIEVLL</sequence>
<proteinExistence type="predicted"/>
<evidence type="ECO:0000313" key="5">
    <source>
        <dbReference type="Proteomes" id="UP000824109"/>
    </source>
</evidence>
<dbReference type="Gene3D" id="3.40.30.10">
    <property type="entry name" value="Glutaredoxin"/>
    <property type="match status" value="1"/>
</dbReference>
<feature type="chain" id="PRO_5038866575" evidence="2">
    <location>
        <begin position="22"/>
        <end position="197"/>
    </location>
</feature>
<dbReference type="AlphaFoldDB" id="A0A9D1M9S3"/>
<comment type="caution">
    <text evidence="4">The sequence shown here is derived from an EMBL/GenBank/DDBJ whole genome shotgun (WGS) entry which is preliminary data.</text>
</comment>
<dbReference type="Proteomes" id="UP000824109">
    <property type="component" value="Unassembled WGS sequence"/>
</dbReference>
<dbReference type="PROSITE" id="PS51352">
    <property type="entry name" value="THIOREDOXIN_2"/>
    <property type="match status" value="1"/>
</dbReference>
<dbReference type="GO" id="GO:0016491">
    <property type="term" value="F:oxidoreductase activity"/>
    <property type="evidence" value="ECO:0007669"/>
    <property type="project" value="InterPro"/>
</dbReference>
<dbReference type="CDD" id="cd02966">
    <property type="entry name" value="TlpA_like_family"/>
    <property type="match status" value="1"/>
</dbReference>
<feature type="compositionally biased region" description="Low complexity" evidence="1">
    <location>
        <begin position="41"/>
        <end position="53"/>
    </location>
</feature>
<accession>A0A9D1M9S3</accession>
<dbReference type="InterPro" id="IPR036249">
    <property type="entry name" value="Thioredoxin-like_sf"/>
</dbReference>
<evidence type="ECO:0000256" key="2">
    <source>
        <dbReference type="SAM" id="SignalP"/>
    </source>
</evidence>